<name>A0A1X6MRT1_9APHY</name>
<reference evidence="4 5" key="1">
    <citation type="submission" date="2017-04" db="EMBL/GenBank/DDBJ databases">
        <title>Genome Sequence of the Model Brown-Rot Fungus Postia placenta SB12.</title>
        <authorList>
            <consortium name="DOE Joint Genome Institute"/>
            <person name="Gaskell J."/>
            <person name="Kersten P."/>
            <person name="Larrondo L.F."/>
            <person name="Canessa P."/>
            <person name="Martinez D."/>
            <person name="Hibbett D."/>
            <person name="Schmoll M."/>
            <person name="Kubicek C.P."/>
            <person name="Martinez A.T."/>
            <person name="Yadav J."/>
            <person name="Master E."/>
            <person name="Magnuson J.K."/>
            <person name="James T."/>
            <person name="Yaver D."/>
            <person name="Berka R."/>
            <person name="Labutti K."/>
            <person name="Lipzen A."/>
            <person name="Aerts A."/>
            <person name="Barry K."/>
            <person name="Henrissat B."/>
            <person name="Blanchette R."/>
            <person name="Grigoriev I."/>
            <person name="Cullen D."/>
        </authorList>
    </citation>
    <scope>NUCLEOTIDE SEQUENCE [LARGE SCALE GENOMIC DNA]</scope>
    <source>
        <strain evidence="4 5">MAD-698-R-SB12</strain>
    </source>
</reference>
<dbReference type="InterPro" id="IPR019407">
    <property type="entry name" value="CTU2"/>
</dbReference>
<dbReference type="STRING" id="670580.A0A1X6MRT1"/>
<keyword evidence="2 3" id="KW-0819">tRNA processing</keyword>
<evidence type="ECO:0000256" key="1">
    <source>
        <dbReference type="ARBA" id="ARBA00022490"/>
    </source>
</evidence>
<organism evidence="4 5">
    <name type="scientific">Postia placenta MAD-698-R-SB12</name>
    <dbReference type="NCBI Taxonomy" id="670580"/>
    <lineage>
        <taxon>Eukaryota</taxon>
        <taxon>Fungi</taxon>
        <taxon>Dikarya</taxon>
        <taxon>Basidiomycota</taxon>
        <taxon>Agaricomycotina</taxon>
        <taxon>Agaricomycetes</taxon>
        <taxon>Polyporales</taxon>
        <taxon>Adustoporiaceae</taxon>
        <taxon>Rhodonia</taxon>
    </lineage>
</organism>
<comment type="function">
    <text evidence="3">Plays a central role in 2-thiolation of mcm(5)S(2)U at tRNA wobble positions of tRNA(Lys), tRNA(Glu) and tRNA(Gln). May act by forming a heterodimer with NCS6 that ligates sulfur from thiocarboxylated URM1 onto the uridine of tRNAs at wobble position. Prior mcm(5) tRNA modification by the elongator complex is required for 2-thiolation. May also be involved in protein urmylation.</text>
</comment>
<dbReference type="EMBL" id="KZ110603">
    <property type="protein sequence ID" value="OSX59087.1"/>
    <property type="molecule type" value="Genomic_DNA"/>
</dbReference>
<dbReference type="HAMAP" id="MF_03054">
    <property type="entry name" value="CTU2"/>
    <property type="match status" value="1"/>
</dbReference>
<keyword evidence="5" id="KW-1185">Reference proteome</keyword>
<dbReference type="GO" id="GO:0005829">
    <property type="term" value="C:cytosol"/>
    <property type="evidence" value="ECO:0007669"/>
    <property type="project" value="TreeGrafter"/>
</dbReference>
<keyword evidence="1 3" id="KW-0963">Cytoplasm</keyword>
<dbReference type="GO" id="GO:0016779">
    <property type="term" value="F:nucleotidyltransferase activity"/>
    <property type="evidence" value="ECO:0007669"/>
    <property type="project" value="UniProtKB-UniRule"/>
</dbReference>
<dbReference type="Pfam" id="PF10288">
    <property type="entry name" value="CTU2"/>
    <property type="match status" value="1"/>
</dbReference>
<gene>
    <name evidence="3" type="primary">NCS2</name>
    <name evidence="3" type="synonym">CTU2</name>
    <name evidence="4" type="ORF">POSPLADRAFT_1151487</name>
</gene>
<dbReference type="SUPFAM" id="SSF52402">
    <property type="entry name" value="Adenine nucleotide alpha hydrolases-like"/>
    <property type="match status" value="1"/>
</dbReference>
<comment type="pathway">
    <text evidence="3">tRNA modification; 5-methoxycarbonylmethyl-2-thiouridine-tRNA biosynthesis.</text>
</comment>
<evidence type="ECO:0000256" key="2">
    <source>
        <dbReference type="ARBA" id="ARBA00022694"/>
    </source>
</evidence>
<evidence type="ECO:0000313" key="4">
    <source>
        <dbReference type="EMBL" id="OSX59087.1"/>
    </source>
</evidence>
<comment type="similarity">
    <text evidence="3">Belongs to the CTU2/NCS2 family.</text>
</comment>
<dbReference type="GO" id="GO:0032447">
    <property type="term" value="P:protein urmylation"/>
    <property type="evidence" value="ECO:0007669"/>
    <property type="project" value="UniProtKB-UniRule"/>
</dbReference>
<dbReference type="GO" id="GO:0016783">
    <property type="term" value="F:sulfurtransferase activity"/>
    <property type="evidence" value="ECO:0007669"/>
    <property type="project" value="TreeGrafter"/>
</dbReference>
<dbReference type="OrthoDB" id="25129at2759"/>
<comment type="subcellular location">
    <subcellularLocation>
        <location evidence="3">Cytoplasm</location>
    </subcellularLocation>
</comment>
<dbReference type="PANTHER" id="PTHR20882:SF14">
    <property type="entry name" value="CYTOPLASMIC TRNA 2-THIOLATION PROTEIN 2"/>
    <property type="match status" value="1"/>
</dbReference>
<protein>
    <recommendedName>
        <fullName evidence="3">Cytoplasmic tRNA 2-thiolation protein 2</fullName>
    </recommendedName>
</protein>
<evidence type="ECO:0000313" key="5">
    <source>
        <dbReference type="Proteomes" id="UP000194127"/>
    </source>
</evidence>
<dbReference type="GO" id="GO:0000049">
    <property type="term" value="F:tRNA binding"/>
    <property type="evidence" value="ECO:0007669"/>
    <property type="project" value="InterPro"/>
</dbReference>
<evidence type="ECO:0000256" key="3">
    <source>
        <dbReference type="HAMAP-Rule" id="MF_03054"/>
    </source>
</evidence>
<sequence length="510" mass="56814">MSCGNPTVESDALMPRRKKYDKTRQCVRCKLSTGNVVIRYAVYCKECFFPLITHKFRRSLEPSVNERPQGPRRTALKPAGNLLVGFSGGLGSTVLLDLVHRCYVSMDQSTMPSDGGKQHPRHEKIWKRVSVCYVEIAGAFPGMQDSSPDVETLIAQHDGVDLISLRIQDAFDPAWWQRVAGRPALSDLDFDLTTEGTSPLTLLLSYPYGRHTELHLIFNPSSSSTPLEKLQAYLASLPTATAVHSTIQNLIRLLLLHTALQTQSSHLVLGTSLTSLAMSLISGVSQGRGFNLKEEMQEEWVPSVPDPAEDVSSITTRRRYVRVIRPLRDVGRKECTLWTWWTGLRVVAAVRPPWVGARQDIGTLTHDFITGLERDYPSTVSTIVRTCAKVAPKGEVSGLCLLCARPVQHGIQEWKSRISIRTRDVPDAGEQSSAQVPAPLAPHLCYACHTTLTSKSSRPPPALYPEISRSSVAPAPVWVLSFMTDREMFQTSRMNEQDQRNTLKDFLLED</sequence>
<dbReference type="InterPro" id="IPR014729">
    <property type="entry name" value="Rossmann-like_a/b/a_fold"/>
</dbReference>
<dbReference type="GO" id="GO:0002143">
    <property type="term" value="P:tRNA wobble position uridine thiolation"/>
    <property type="evidence" value="ECO:0007669"/>
    <property type="project" value="TreeGrafter"/>
</dbReference>
<dbReference type="UniPathway" id="UPA00988"/>
<proteinExistence type="inferred from homology"/>
<dbReference type="Gene3D" id="3.40.50.620">
    <property type="entry name" value="HUPs"/>
    <property type="match status" value="1"/>
</dbReference>
<accession>A0A1X6MRT1</accession>
<dbReference type="AlphaFoldDB" id="A0A1X6MRT1"/>
<dbReference type="Proteomes" id="UP000194127">
    <property type="component" value="Unassembled WGS sequence"/>
</dbReference>
<dbReference type="PANTHER" id="PTHR20882">
    <property type="entry name" value="CYTOPLASMIC TRNA 2-THIOLATION PROTEIN 2"/>
    <property type="match status" value="1"/>
</dbReference>